<dbReference type="EMBL" id="DLUI01000116">
    <property type="protein sequence ID" value="DAB38031.1"/>
    <property type="molecule type" value="Genomic_DNA"/>
</dbReference>
<sequence length="607" mass="69057">MSLFDQKALLMSIHPFDLLGERMIEKLMTQMDIAYYPKETVLIAPRVRAESLYIIIKGIVNETIEGELQNVYGERDSFDANSLIYGNTQSTFSVAEDLICYELPKESFLNLLQDVEPFQNYFMQDFITKHQNLKERQHQNELTPFMVSRVDEIYLHTPCFVEAHTPIREALRQMADQNANVILVREGDSVGIVTDTNLREKVLLADKSSSDPIGDIATYGLISIERSDFLFNALLLFTKHGVKRLVVNDGEKIVGILEQLDLLSHFANHTHLIAASIDRAVSIDELQNAQRSLTHLVRSLTSKGVRVRYVSKLVSELNAKVYRKVFEMVVPASLQEKCALIIMGSEGRGEQILRTDQDNALIIRDGEDEETFEPYMMQFNEHLLQLGFPKCNGNVMVSNPYWRRSVSDYQKLIEEWVDTLNEESLIGLSIFLDAQCVAGDEKLLNVCRDSLFGQFEGRSDMLAHLAKAALAFETPLSLFSGFVLGRAEHGSEFDIKKGGIFAIVHGIRILSLEHKITHTNTTERIKELNNLGLFDKAYASELIEAYDTLLSIRLRFILAQKQGSDEQNYVNPKLLSKAERDLLKDAFKIVNTFKKFLTYHFHLGMVV</sequence>
<dbReference type="InterPro" id="IPR014710">
    <property type="entry name" value="RmlC-like_jellyroll"/>
</dbReference>
<dbReference type="Pfam" id="PF00027">
    <property type="entry name" value="cNMP_binding"/>
    <property type="match status" value="1"/>
</dbReference>
<dbReference type="InterPro" id="IPR005105">
    <property type="entry name" value="GlnD_Uridyltrans_N"/>
</dbReference>
<dbReference type="Gene3D" id="3.10.580.10">
    <property type="entry name" value="CBS-domain"/>
    <property type="match status" value="1"/>
</dbReference>
<dbReference type="SUPFAM" id="SSF51206">
    <property type="entry name" value="cAMP-binding domain-like"/>
    <property type="match status" value="1"/>
</dbReference>
<dbReference type="InterPro" id="IPR018490">
    <property type="entry name" value="cNMP-bd_dom_sf"/>
</dbReference>
<dbReference type="Proteomes" id="UP000228859">
    <property type="component" value="Unassembled WGS sequence"/>
</dbReference>
<feature type="domain" description="Cyclic nucleotide-binding" evidence="2">
    <location>
        <begin position="15"/>
        <end position="129"/>
    </location>
</feature>
<dbReference type="GO" id="GO:0008773">
    <property type="term" value="F:[protein-PII] uridylyltransferase activity"/>
    <property type="evidence" value="ECO:0007669"/>
    <property type="project" value="InterPro"/>
</dbReference>
<dbReference type="InterPro" id="IPR046342">
    <property type="entry name" value="CBS_dom_sf"/>
</dbReference>
<dbReference type="RefSeq" id="WP_294893889.1">
    <property type="nucleotide sequence ID" value="NZ_DLUI01000116.1"/>
</dbReference>
<reference evidence="3 4" key="1">
    <citation type="journal article" date="2017" name="Front. Microbiol.">
        <title>Comparative Genomic Analysis of the Class Epsilonproteobacteria and Proposed Reclassification to Epsilonbacteraeota (phyl. nov.).</title>
        <authorList>
            <person name="Waite D.W."/>
            <person name="Vanwonterghem I."/>
            <person name="Rinke C."/>
            <person name="Parks D.H."/>
            <person name="Zhang Y."/>
            <person name="Takai K."/>
            <person name="Sievert S.M."/>
            <person name="Simon J."/>
            <person name="Campbell B.J."/>
            <person name="Hanson T.E."/>
            <person name="Woyke T."/>
            <person name="Klotz M.G."/>
            <person name="Hugenholtz P."/>
        </authorList>
    </citation>
    <scope>NUCLEOTIDE SEQUENCE [LARGE SCALE GENOMIC DNA]</scope>
    <source>
        <strain evidence="3">UBA12443</strain>
    </source>
</reference>
<gene>
    <name evidence="3" type="ORF">CFH83_08080</name>
</gene>
<dbReference type="Gene3D" id="2.60.120.10">
    <property type="entry name" value="Jelly Rolls"/>
    <property type="match status" value="1"/>
</dbReference>
<dbReference type="CDD" id="cd04589">
    <property type="entry name" value="CBS_pair_CAP-ED_NT_Pol-beta-like_DUF294_assoc"/>
    <property type="match status" value="1"/>
</dbReference>
<evidence type="ECO:0000256" key="1">
    <source>
        <dbReference type="ARBA" id="ARBA00023122"/>
    </source>
</evidence>
<proteinExistence type="predicted"/>
<dbReference type="Pfam" id="PF10335">
    <property type="entry name" value="DUF294_C"/>
    <property type="match status" value="1"/>
</dbReference>
<dbReference type="Pfam" id="PF03445">
    <property type="entry name" value="DUF294"/>
    <property type="match status" value="1"/>
</dbReference>
<evidence type="ECO:0000313" key="4">
    <source>
        <dbReference type="Proteomes" id="UP000228859"/>
    </source>
</evidence>
<name>A0A2D3W9N6_9BACT</name>
<dbReference type="SMART" id="SM00116">
    <property type="entry name" value="CBS"/>
    <property type="match status" value="2"/>
</dbReference>
<dbReference type="InterPro" id="IPR051257">
    <property type="entry name" value="Diverse_CBS-Domain"/>
</dbReference>
<dbReference type="PANTHER" id="PTHR43080">
    <property type="entry name" value="CBS DOMAIN-CONTAINING PROTEIN CBSX3, MITOCHONDRIAL"/>
    <property type="match status" value="1"/>
</dbReference>
<dbReference type="InterPro" id="IPR000595">
    <property type="entry name" value="cNMP-bd_dom"/>
</dbReference>
<dbReference type="SUPFAM" id="SSF54631">
    <property type="entry name" value="CBS-domain pair"/>
    <property type="match status" value="1"/>
</dbReference>
<keyword evidence="1" id="KW-0129">CBS domain</keyword>
<dbReference type="InterPro" id="IPR018821">
    <property type="entry name" value="DUF294_put_nucleoTrafse_sb-bd"/>
</dbReference>
<dbReference type="InterPro" id="IPR000644">
    <property type="entry name" value="CBS_dom"/>
</dbReference>
<organism evidence="3 4">
    <name type="scientific">Sulfuricurvum kujiense</name>
    <dbReference type="NCBI Taxonomy" id="148813"/>
    <lineage>
        <taxon>Bacteria</taxon>
        <taxon>Pseudomonadati</taxon>
        <taxon>Campylobacterota</taxon>
        <taxon>Epsilonproteobacteria</taxon>
        <taxon>Campylobacterales</taxon>
        <taxon>Sulfurimonadaceae</taxon>
        <taxon>Sulfuricurvum</taxon>
    </lineage>
</organism>
<dbReference type="AlphaFoldDB" id="A0A2D3W9N6"/>
<evidence type="ECO:0000259" key="2">
    <source>
        <dbReference type="PROSITE" id="PS50042"/>
    </source>
</evidence>
<comment type="caution">
    <text evidence="3">The sequence shown here is derived from an EMBL/GenBank/DDBJ whole genome shotgun (WGS) entry which is preliminary data.</text>
</comment>
<protein>
    <submittedName>
        <fullName evidence="3">Cyclic nucleotide-binding protein</fullName>
    </submittedName>
</protein>
<dbReference type="PANTHER" id="PTHR43080:SF2">
    <property type="entry name" value="CBS DOMAIN-CONTAINING PROTEIN"/>
    <property type="match status" value="1"/>
</dbReference>
<dbReference type="CDD" id="cd05401">
    <property type="entry name" value="NT_GlnE_GlnD_like"/>
    <property type="match status" value="1"/>
</dbReference>
<dbReference type="Pfam" id="PF00571">
    <property type="entry name" value="CBS"/>
    <property type="match status" value="2"/>
</dbReference>
<dbReference type="SMART" id="SM00100">
    <property type="entry name" value="cNMP"/>
    <property type="match status" value="1"/>
</dbReference>
<dbReference type="PROSITE" id="PS50042">
    <property type="entry name" value="CNMP_BINDING_3"/>
    <property type="match status" value="1"/>
</dbReference>
<evidence type="ECO:0000313" key="3">
    <source>
        <dbReference type="EMBL" id="DAB38031.1"/>
    </source>
</evidence>
<accession>A0A2D3W9N6</accession>
<dbReference type="CDD" id="cd00038">
    <property type="entry name" value="CAP_ED"/>
    <property type="match status" value="1"/>
</dbReference>